<keyword evidence="6" id="KW-0418">Kinase</keyword>
<evidence type="ECO:0000313" key="14">
    <source>
        <dbReference type="Proteomes" id="UP000887560"/>
    </source>
</evidence>
<keyword evidence="3" id="KW-0723">Serine/threonine-protein kinase</keyword>
<evidence type="ECO:0000256" key="8">
    <source>
        <dbReference type="ARBA" id="ARBA00022842"/>
    </source>
</evidence>
<keyword evidence="12" id="KW-0472">Membrane</keyword>
<feature type="region of interest" description="Disordered" evidence="11">
    <location>
        <begin position="318"/>
        <end position="348"/>
    </location>
</feature>
<keyword evidence="7" id="KW-0067">ATP-binding</keyword>
<evidence type="ECO:0000256" key="5">
    <source>
        <dbReference type="ARBA" id="ARBA00022741"/>
    </source>
</evidence>
<comment type="cofactor">
    <cofactor evidence="1">
        <name>Mg(2+)</name>
        <dbReference type="ChEBI" id="CHEBI:18420"/>
    </cofactor>
</comment>
<evidence type="ECO:0000256" key="2">
    <source>
        <dbReference type="ARBA" id="ARBA00012513"/>
    </source>
</evidence>
<dbReference type="InterPro" id="IPR008271">
    <property type="entry name" value="Ser/Thr_kinase_AS"/>
</dbReference>
<dbReference type="PANTHER" id="PTHR22984">
    <property type="entry name" value="SERINE/THREONINE-PROTEIN KINASE PIM"/>
    <property type="match status" value="1"/>
</dbReference>
<keyword evidence="14" id="KW-1185">Reference proteome</keyword>
<comment type="catalytic activity">
    <reaction evidence="9">
        <text>L-threonyl-[protein] + ATP = O-phospho-L-threonyl-[protein] + ADP + H(+)</text>
        <dbReference type="Rhea" id="RHEA:46608"/>
        <dbReference type="Rhea" id="RHEA-COMP:11060"/>
        <dbReference type="Rhea" id="RHEA-COMP:11605"/>
        <dbReference type="ChEBI" id="CHEBI:15378"/>
        <dbReference type="ChEBI" id="CHEBI:30013"/>
        <dbReference type="ChEBI" id="CHEBI:30616"/>
        <dbReference type="ChEBI" id="CHEBI:61977"/>
        <dbReference type="ChEBI" id="CHEBI:456216"/>
        <dbReference type="EC" id="2.7.11.1"/>
    </reaction>
</comment>
<dbReference type="PROSITE" id="PS00108">
    <property type="entry name" value="PROTEIN_KINASE_ST"/>
    <property type="match status" value="1"/>
</dbReference>
<proteinExistence type="predicted"/>
<dbReference type="InterPro" id="IPR000719">
    <property type="entry name" value="Prot_kinase_dom"/>
</dbReference>
<dbReference type="AlphaFoldDB" id="A0A915P4S6"/>
<evidence type="ECO:0000259" key="13">
    <source>
        <dbReference type="PROSITE" id="PS50011"/>
    </source>
</evidence>
<comment type="catalytic activity">
    <reaction evidence="10">
        <text>L-seryl-[protein] + ATP = O-phospho-L-seryl-[protein] + ADP + H(+)</text>
        <dbReference type="Rhea" id="RHEA:17989"/>
        <dbReference type="Rhea" id="RHEA-COMP:9863"/>
        <dbReference type="Rhea" id="RHEA-COMP:11604"/>
        <dbReference type="ChEBI" id="CHEBI:15378"/>
        <dbReference type="ChEBI" id="CHEBI:29999"/>
        <dbReference type="ChEBI" id="CHEBI:30616"/>
        <dbReference type="ChEBI" id="CHEBI:83421"/>
        <dbReference type="ChEBI" id="CHEBI:456216"/>
        <dbReference type="EC" id="2.7.11.1"/>
    </reaction>
</comment>
<organism evidence="14 15">
    <name type="scientific">Meloidogyne floridensis</name>
    <dbReference type="NCBI Taxonomy" id="298350"/>
    <lineage>
        <taxon>Eukaryota</taxon>
        <taxon>Metazoa</taxon>
        <taxon>Ecdysozoa</taxon>
        <taxon>Nematoda</taxon>
        <taxon>Chromadorea</taxon>
        <taxon>Rhabditida</taxon>
        <taxon>Tylenchina</taxon>
        <taxon>Tylenchomorpha</taxon>
        <taxon>Tylenchoidea</taxon>
        <taxon>Meloidogynidae</taxon>
        <taxon>Meloidogyninae</taxon>
        <taxon>Meloidogyne</taxon>
    </lineage>
</organism>
<keyword evidence="4" id="KW-0808">Transferase</keyword>
<dbReference type="GO" id="GO:0005524">
    <property type="term" value="F:ATP binding"/>
    <property type="evidence" value="ECO:0007669"/>
    <property type="project" value="UniProtKB-KW"/>
</dbReference>
<feature type="transmembrane region" description="Helical" evidence="12">
    <location>
        <begin position="421"/>
        <end position="444"/>
    </location>
</feature>
<evidence type="ECO:0000313" key="15">
    <source>
        <dbReference type="WBParaSite" id="scf7180000423226.g10462"/>
    </source>
</evidence>
<keyword evidence="5" id="KW-0547">Nucleotide-binding</keyword>
<sequence length="450" mass="52206">MLPVAVKFIERRHVREWGRLAEQRVPMEICMLTRCNQLSGVITLLDWFSLPEGYLLVMERPTPCIDLFDFIQQQKYLDESLAKYLFSQIVKTILDCSKLLVLHRDIKDENILLELNTGRIKLIDFGAATLLKKSRYQDFQSTRLYCPPEWFLHSLYLGQEATVWSLGVLLYNMLNGRLPFLNERDICTSHLLGPLPFYVPVSRVSLTLEARELLTQCLNFDPFSRPTLEQLLTHPWLTKTEIEWNKLNEHYRNGEEEYFFEDEENIKHLNESGLASEEYSYNSKEREEGKSHKMFGGCYSMALHVNAIPKIWAQNSSQTNNRRNAQTAHFGCQKQRKEEENEETPPYSILRPGLRQFELCPHKQEETEAGGSVDSGTSSALHSPRIMWKFPRFASSTGMTADDLEEAKEWGQRLSCIKYPLVYLTFFADKTGYFAVCAAFGFVMGKNRQD</sequence>
<evidence type="ECO:0000256" key="11">
    <source>
        <dbReference type="SAM" id="MobiDB-lite"/>
    </source>
</evidence>
<dbReference type="Pfam" id="PF00069">
    <property type="entry name" value="Pkinase"/>
    <property type="match status" value="1"/>
</dbReference>
<keyword evidence="12" id="KW-1133">Transmembrane helix</keyword>
<evidence type="ECO:0000256" key="3">
    <source>
        <dbReference type="ARBA" id="ARBA00022527"/>
    </source>
</evidence>
<evidence type="ECO:0000256" key="1">
    <source>
        <dbReference type="ARBA" id="ARBA00001946"/>
    </source>
</evidence>
<evidence type="ECO:0000256" key="7">
    <source>
        <dbReference type="ARBA" id="ARBA00022840"/>
    </source>
</evidence>
<accession>A0A915P4S6</accession>
<dbReference type="Proteomes" id="UP000887560">
    <property type="component" value="Unplaced"/>
</dbReference>
<dbReference type="InterPro" id="IPR011009">
    <property type="entry name" value="Kinase-like_dom_sf"/>
</dbReference>
<reference evidence="15" key="1">
    <citation type="submission" date="2022-11" db="UniProtKB">
        <authorList>
            <consortium name="WormBaseParasite"/>
        </authorList>
    </citation>
    <scope>IDENTIFICATION</scope>
</reference>
<dbReference type="GO" id="GO:0004674">
    <property type="term" value="F:protein serine/threonine kinase activity"/>
    <property type="evidence" value="ECO:0007669"/>
    <property type="project" value="UniProtKB-KW"/>
</dbReference>
<keyword evidence="12" id="KW-0812">Transmembrane</keyword>
<name>A0A915P4S6_9BILA</name>
<dbReference type="GO" id="GO:0005737">
    <property type="term" value="C:cytoplasm"/>
    <property type="evidence" value="ECO:0007669"/>
    <property type="project" value="TreeGrafter"/>
</dbReference>
<feature type="compositionally biased region" description="Polar residues" evidence="11">
    <location>
        <begin position="318"/>
        <end position="327"/>
    </location>
</feature>
<dbReference type="FunFam" id="1.10.510.10:FF:000708">
    <property type="entry name" value="serine/threonine-protein kinase par-1-like"/>
    <property type="match status" value="1"/>
</dbReference>
<dbReference type="Gene3D" id="1.10.510.10">
    <property type="entry name" value="Transferase(Phosphotransferase) domain 1"/>
    <property type="match status" value="1"/>
</dbReference>
<keyword evidence="8" id="KW-0460">Magnesium</keyword>
<dbReference type="PROSITE" id="PS50011">
    <property type="entry name" value="PROTEIN_KINASE_DOM"/>
    <property type="match status" value="1"/>
</dbReference>
<evidence type="ECO:0000256" key="9">
    <source>
        <dbReference type="ARBA" id="ARBA00047899"/>
    </source>
</evidence>
<dbReference type="InterPro" id="IPR051138">
    <property type="entry name" value="PIM_Ser/Thr_kinase"/>
</dbReference>
<evidence type="ECO:0000256" key="6">
    <source>
        <dbReference type="ARBA" id="ARBA00022777"/>
    </source>
</evidence>
<feature type="domain" description="Protein kinase" evidence="13">
    <location>
        <begin position="1"/>
        <end position="237"/>
    </location>
</feature>
<dbReference type="PANTHER" id="PTHR22984:SF29">
    <property type="entry name" value="SERINE_THREONINE-PROTEIN KINASE PIM-1"/>
    <property type="match status" value="1"/>
</dbReference>
<dbReference type="EC" id="2.7.11.1" evidence="2"/>
<dbReference type="SUPFAM" id="SSF56112">
    <property type="entry name" value="Protein kinase-like (PK-like)"/>
    <property type="match status" value="1"/>
</dbReference>
<protein>
    <recommendedName>
        <fullName evidence="2">non-specific serine/threonine protein kinase</fullName>
        <ecNumber evidence="2">2.7.11.1</ecNumber>
    </recommendedName>
</protein>
<evidence type="ECO:0000256" key="10">
    <source>
        <dbReference type="ARBA" id="ARBA00048679"/>
    </source>
</evidence>
<evidence type="ECO:0000256" key="4">
    <source>
        <dbReference type="ARBA" id="ARBA00022679"/>
    </source>
</evidence>
<evidence type="ECO:0000256" key="12">
    <source>
        <dbReference type="SAM" id="Phobius"/>
    </source>
</evidence>
<dbReference type="SMART" id="SM00220">
    <property type="entry name" value="S_TKc"/>
    <property type="match status" value="1"/>
</dbReference>
<dbReference type="Gene3D" id="3.30.200.20">
    <property type="entry name" value="Phosphorylase Kinase, domain 1"/>
    <property type="match status" value="1"/>
</dbReference>
<dbReference type="WBParaSite" id="scf7180000423226.g10462">
    <property type="protein sequence ID" value="scf7180000423226.g10462"/>
    <property type="gene ID" value="scf7180000423226.g10462"/>
</dbReference>